<comment type="caution">
    <text evidence="6">The sequence shown here is derived from an EMBL/GenBank/DDBJ whole genome shotgun (WGS) entry which is preliminary data.</text>
</comment>
<dbReference type="GO" id="GO:0009055">
    <property type="term" value="F:electron transfer activity"/>
    <property type="evidence" value="ECO:0007669"/>
    <property type="project" value="InterPro"/>
</dbReference>
<dbReference type="AlphaFoldDB" id="X7F7R9"/>
<feature type="domain" description="Cytochrome c" evidence="5">
    <location>
        <begin position="26"/>
        <end position="134"/>
    </location>
</feature>
<evidence type="ECO:0000256" key="2">
    <source>
        <dbReference type="ARBA" id="ARBA00022723"/>
    </source>
</evidence>
<protein>
    <recommendedName>
        <fullName evidence="5">Cytochrome c domain-containing protein</fullName>
    </recommendedName>
</protein>
<sequence length="143" mass="14906">MSVRPVHVLACILLGACGPETPPPESGVVQGRALFLAQCAGCHGASGQGDGPAAAGLQPADLTRIAARRDGVWPVLEVMSILDGYARRTTPRPGMPVVPALTEGPRVPFDSGNGMVREVRANLVAVARYLETLQVPPPGRRVP</sequence>
<dbReference type="PROSITE" id="PS51257">
    <property type="entry name" value="PROKAR_LIPOPROTEIN"/>
    <property type="match status" value="1"/>
</dbReference>
<dbReference type="PROSITE" id="PS51007">
    <property type="entry name" value="CYTC"/>
    <property type="match status" value="1"/>
</dbReference>
<dbReference type="GO" id="GO:0020037">
    <property type="term" value="F:heme binding"/>
    <property type="evidence" value="ECO:0007669"/>
    <property type="project" value="InterPro"/>
</dbReference>
<dbReference type="InterPro" id="IPR009056">
    <property type="entry name" value="Cyt_c-like_dom"/>
</dbReference>
<proteinExistence type="predicted"/>
<gene>
    <name evidence="6" type="ORF">RISW2_03870</name>
</gene>
<keyword evidence="1 4" id="KW-0349">Heme</keyword>
<evidence type="ECO:0000313" key="6">
    <source>
        <dbReference type="EMBL" id="ETX28855.1"/>
    </source>
</evidence>
<dbReference type="RefSeq" id="WP_043770253.1">
    <property type="nucleotide sequence ID" value="NZ_JAME01000014.1"/>
</dbReference>
<name>X7F7R9_9RHOB</name>
<evidence type="ECO:0000256" key="1">
    <source>
        <dbReference type="ARBA" id="ARBA00022617"/>
    </source>
</evidence>
<accession>X7F7R9</accession>
<evidence type="ECO:0000313" key="7">
    <source>
        <dbReference type="Proteomes" id="UP000023430"/>
    </source>
</evidence>
<dbReference type="Pfam" id="PF00034">
    <property type="entry name" value="Cytochrom_C"/>
    <property type="match status" value="1"/>
</dbReference>
<dbReference type="InterPro" id="IPR036909">
    <property type="entry name" value="Cyt_c-like_dom_sf"/>
</dbReference>
<dbReference type="Proteomes" id="UP000023430">
    <property type="component" value="Unassembled WGS sequence"/>
</dbReference>
<evidence type="ECO:0000259" key="5">
    <source>
        <dbReference type="PROSITE" id="PS51007"/>
    </source>
</evidence>
<dbReference type="GO" id="GO:0046872">
    <property type="term" value="F:metal ion binding"/>
    <property type="evidence" value="ECO:0007669"/>
    <property type="project" value="UniProtKB-KW"/>
</dbReference>
<reference evidence="6 7" key="1">
    <citation type="submission" date="2014-01" db="EMBL/GenBank/DDBJ databases">
        <title>Roseivivax isoporae LMG 25204 Genome Sequencing.</title>
        <authorList>
            <person name="Lai Q."/>
            <person name="Li G."/>
            <person name="Shao Z."/>
        </authorList>
    </citation>
    <scope>NUCLEOTIDE SEQUENCE [LARGE SCALE GENOMIC DNA]</scope>
    <source>
        <strain evidence="6 7">LMG 25204</strain>
    </source>
</reference>
<dbReference type="Gene3D" id="1.10.760.10">
    <property type="entry name" value="Cytochrome c-like domain"/>
    <property type="match status" value="1"/>
</dbReference>
<organism evidence="6 7">
    <name type="scientific">Roseivivax isoporae LMG 25204</name>
    <dbReference type="NCBI Taxonomy" id="1449351"/>
    <lineage>
        <taxon>Bacteria</taxon>
        <taxon>Pseudomonadati</taxon>
        <taxon>Pseudomonadota</taxon>
        <taxon>Alphaproteobacteria</taxon>
        <taxon>Rhodobacterales</taxon>
        <taxon>Roseobacteraceae</taxon>
        <taxon>Roseivivax</taxon>
    </lineage>
</organism>
<evidence type="ECO:0000256" key="4">
    <source>
        <dbReference type="PROSITE-ProRule" id="PRU00433"/>
    </source>
</evidence>
<keyword evidence="3 4" id="KW-0408">Iron</keyword>
<dbReference type="eggNOG" id="COG2863">
    <property type="taxonomic scope" value="Bacteria"/>
</dbReference>
<dbReference type="SUPFAM" id="SSF46626">
    <property type="entry name" value="Cytochrome c"/>
    <property type="match status" value="1"/>
</dbReference>
<dbReference type="EMBL" id="JAME01000014">
    <property type="protein sequence ID" value="ETX28855.1"/>
    <property type="molecule type" value="Genomic_DNA"/>
</dbReference>
<keyword evidence="2 4" id="KW-0479">Metal-binding</keyword>
<evidence type="ECO:0000256" key="3">
    <source>
        <dbReference type="ARBA" id="ARBA00023004"/>
    </source>
</evidence>
<keyword evidence="7" id="KW-1185">Reference proteome</keyword>
<dbReference type="STRING" id="1449351.RISW2_03870"/>